<comment type="caution">
    <text evidence="5">The sequence shown here is derived from an EMBL/GenBank/DDBJ whole genome shotgun (WGS) entry which is preliminary data.</text>
</comment>
<keyword evidence="2 3" id="KW-0802">TPR repeat</keyword>
<accession>A0A4Y8VQB1</accession>
<evidence type="ECO:0000256" key="2">
    <source>
        <dbReference type="ARBA" id="ARBA00022803"/>
    </source>
</evidence>
<organism evidence="5 6">
    <name type="scientific">Segatella hominis</name>
    <dbReference type="NCBI Taxonomy" id="2518605"/>
    <lineage>
        <taxon>Bacteria</taxon>
        <taxon>Pseudomonadati</taxon>
        <taxon>Bacteroidota</taxon>
        <taxon>Bacteroidia</taxon>
        <taxon>Bacteroidales</taxon>
        <taxon>Prevotellaceae</taxon>
        <taxon>Segatella</taxon>
    </lineage>
</organism>
<dbReference type="EMBL" id="SGVY01000012">
    <property type="protein sequence ID" value="TFH82556.1"/>
    <property type="molecule type" value="Genomic_DNA"/>
</dbReference>
<evidence type="ECO:0000256" key="4">
    <source>
        <dbReference type="SAM" id="MobiDB-lite"/>
    </source>
</evidence>
<feature type="repeat" description="TPR" evidence="3">
    <location>
        <begin position="73"/>
        <end position="106"/>
    </location>
</feature>
<dbReference type="AlphaFoldDB" id="A0A4Y8VQB1"/>
<keyword evidence="1" id="KW-0677">Repeat</keyword>
<dbReference type="PANTHER" id="PTHR44943:SF5">
    <property type="entry name" value="BLL7697 PROTEIN"/>
    <property type="match status" value="1"/>
</dbReference>
<keyword evidence="6" id="KW-1185">Reference proteome</keyword>
<dbReference type="Gene3D" id="1.25.40.10">
    <property type="entry name" value="Tetratricopeptide repeat domain"/>
    <property type="match status" value="4"/>
</dbReference>
<dbReference type="Pfam" id="PF14559">
    <property type="entry name" value="TPR_19"/>
    <property type="match status" value="1"/>
</dbReference>
<dbReference type="InterPro" id="IPR051685">
    <property type="entry name" value="Ycf3/AcsC/BcsC/TPR_MFPF"/>
</dbReference>
<feature type="compositionally biased region" description="Basic residues" evidence="4">
    <location>
        <begin position="602"/>
        <end position="615"/>
    </location>
</feature>
<name>A0A4Y8VQB1_9BACT</name>
<evidence type="ECO:0000313" key="5">
    <source>
        <dbReference type="EMBL" id="TFH82556.1"/>
    </source>
</evidence>
<sequence>MVALLLGTATLPSLARKKKQIKAVAAEQDTIPANDKKRFDYFFLEAIRQQGAGNYSAAFDLLEHARAINPHAAEVYYFQSVYYSQMKKDSIALACLEKAVSLNPENQTYPERLAQYYIGNQQYDKAIDSYELIYAHNHDNTDALRILLQLYQQKNDFQKMLSTIARLEKEEGESEQFTLSKMRVYEMMGDSKAAYRELESLSDKHPLDMVYKTMLGNWLMQHDRQKEAYKLFTDVLKEEPDNAYAESSLYDYYNATGQKEQARQMLDRILLGKNTELETKIVMIRSFIQENERNGGDSTEVLNLFTKILNVPKPSGELAELRAAYMDLKKMPQDSVDAAFQKVLTIAPDHASARLQLVQSLWEQKKYDEVIDMTNQAQAYNPDEMVFYYFGGMAHYMKGDDDATLVTFRKGLAQINEKSSPALVSDLYMIMGDILNKKGLEDESFAAYDSCLQWKDDNVAALNNYAYYISLKGKELHKAEQMSFKTIKAEPKNGTYLDTYAWILFMEERYHEAKIYIDQAIANLDSTQNNNTVIEHAGDIYAMNGLTEEALKFWKQSYDAGNKSEGIMTKIKNKRYITEEEIKRMTGGSTVTPDRKSQSRSGAKKNNKLRNGKKK</sequence>
<dbReference type="InterPro" id="IPR011990">
    <property type="entry name" value="TPR-like_helical_dom_sf"/>
</dbReference>
<dbReference type="SMART" id="SM00028">
    <property type="entry name" value="TPR"/>
    <property type="match status" value="6"/>
</dbReference>
<dbReference type="SUPFAM" id="SSF48452">
    <property type="entry name" value="TPR-like"/>
    <property type="match status" value="1"/>
</dbReference>
<dbReference type="InterPro" id="IPR019734">
    <property type="entry name" value="TPR_rpt"/>
</dbReference>
<dbReference type="SUPFAM" id="SSF81901">
    <property type="entry name" value="HCP-like"/>
    <property type="match status" value="1"/>
</dbReference>
<proteinExistence type="predicted"/>
<dbReference type="Pfam" id="PF13181">
    <property type="entry name" value="TPR_8"/>
    <property type="match status" value="1"/>
</dbReference>
<evidence type="ECO:0000256" key="3">
    <source>
        <dbReference type="PROSITE-ProRule" id="PRU00339"/>
    </source>
</evidence>
<evidence type="ECO:0000256" key="1">
    <source>
        <dbReference type="ARBA" id="ARBA00022737"/>
    </source>
</evidence>
<evidence type="ECO:0000313" key="6">
    <source>
        <dbReference type="Proteomes" id="UP000297872"/>
    </source>
</evidence>
<protein>
    <submittedName>
        <fullName evidence="5">Tetratricopeptide repeat protein</fullName>
    </submittedName>
</protein>
<gene>
    <name evidence="5" type="ORF">EXN75_06205</name>
</gene>
<dbReference type="PANTHER" id="PTHR44943">
    <property type="entry name" value="CELLULOSE SYNTHASE OPERON PROTEIN C"/>
    <property type="match status" value="1"/>
</dbReference>
<feature type="region of interest" description="Disordered" evidence="4">
    <location>
        <begin position="582"/>
        <end position="615"/>
    </location>
</feature>
<dbReference type="Proteomes" id="UP000297872">
    <property type="component" value="Unassembled WGS sequence"/>
</dbReference>
<dbReference type="OrthoDB" id="9814220at2"/>
<dbReference type="PROSITE" id="PS50005">
    <property type="entry name" value="TPR"/>
    <property type="match status" value="1"/>
</dbReference>
<reference evidence="5 6" key="1">
    <citation type="submission" date="2019-02" db="EMBL/GenBank/DDBJ databases">
        <title>Draft Genome Sequence of the Prevotella sp. BCRC 81118, Isolated from Human Feces.</title>
        <authorList>
            <person name="Huang C.-H."/>
        </authorList>
    </citation>
    <scope>NUCLEOTIDE SEQUENCE [LARGE SCALE GENOMIC DNA]</scope>
    <source>
        <strain evidence="5 6">BCRC 81118</strain>
    </source>
</reference>